<dbReference type="Pfam" id="PF13829">
    <property type="entry name" value="DUF4191"/>
    <property type="match status" value="1"/>
</dbReference>
<evidence type="ECO:0000313" key="3">
    <source>
        <dbReference type="Proteomes" id="UP000664385"/>
    </source>
</evidence>
<protein>
    <submittedName>
        <fullName evidence="2">DUF4191 family protein</fullName>
    </submittedName>
</protein>
<keyword evidence="1" id="KW-0812">Transmembrane</keyword>
<feature type="transmembrane region" description="Helical" evidence="1">
    <location>
        <begin position="28"/>
        <end position="54"/>
    </location>
</feature>
<proteinExistence type="predicted"/>
<sequence length="238" mass="25860">MAKRAPATEKRPGFFSQIRSLFRFTREVYGWLPWAQIAILIAGVLVGLILGFLIGGGTVLSLVLWGITGLMLGILGAMILMTKLSTTAMYEKIDGMPGATGHVISTSLGRRWQASDTPVGINPKTQEAVYRVIGRGGIVIIGEGTRGRLTRLINDERQKSQRVAHGVPITVLYVGHGDAEDEVAIADLAKRIKKIPKSIDKATMATVIRRIESVSQSLTSLPIPKGIDPTRVRAQRPR</sequence>
<evidence type="ECO:0000256" key="1">
    <source>
        <dbReference type="SAM" id="Phobius"/>
    </source>
</evidence>
<comment type="caution">
    <text evidence="2">The sequence shown here is derived from an EMBL/GenBank/DDBJ whole genome shotgun (WGS) entry which is preliminary data.</text>
</comment>
<keyword evidence="1" id="KW-0472">Membrane</keyword>
<dbReference type="RefSeq" id="WP_179410730.1">
    <property type="nucleotide sequence ID" value="NZ_CP063379.1"/>
</dbReference>
<accession>A0A939DWK6</accession>
<evidence type="ECO:0000313" key="2">
    <source>
        <dbReference type="EMBL" id="MBN8206235.1"/>
    </source>
</evidence>
<organism evidence="2 3">
    <name type="scientific">Microbacterium esteraromaticum</name>
    <dbReference type="NCBI Taxonomy" id="57043"/>
    <lineage>
        <taxon>Bacteria</taxon>
        <taxon>Bacillati</taxon>
        <taxon>Actinomycetota</taxon>
        <taxon>Actinomycetes</taxon>
        <taxon>Micrococcales</taxon>
        <taxon>Microbacteriaceae</taxon>
        <taxon>Microbacterium</taxon>
    </lineage>
</organism>
<reference evidence="2" key="1">
    <citation type="submission" date="2020-12" db="EMBL/GenBank/DDBJ databases">
        <title>PHA producing bacteria isolated from mangrove.</title>
        <authorList>
            <person name="Zheng W."/>
            <person name="Yu S."/>
            <person name="Huang Y."/>
        </authorList>
    </citation>
    <scope>NUCLEOTIDE SEQUENCE</scope>
    <source>
        <strain evidence="2">GN8-5</strain>
    </source>
</reference>
<feature type="transmembrane region" description="Helical" evidence="1">
    <location>
        <begin position="60"/>
        <end position="82"/>
    </location>
</feature>
<gene>
    <name evidence="2" type="ORF">JF543_09725</name>
</gene>
<dbReference type="Proteomes" id="UP000664385">
    <property type="component" value="Unassembled WGS sequence"/>
</dbReference>
<keyword evidence="1" id="KW-1133">Transmembrane helix</keyword>
<dbReference type="InterPro" id="IPR025445">
    <property type="entry name" value="DUF4191"/>
</dbReference>
<name>A0A939DWK6_9MICO</name>
<dbReference type="EMBL" id="JAEMWU010000001">
    <property type="protein sequence ID" value="MBN8206235.1"/>
    <property type="molecule type" value="Genomic_DNA"/>
</dbReference>
<dbReference type="AlphaFoldDB" id="A0A939DWK6"/>